<feature type="compositionally biased region" description="Polar residues" evidence="2">
    <location>
        <begin position="252"/>
        <end position="271"/>
    </location>
</feature>
<dbReference type="InterPro" id="IPR016197">
    <property type="entry name" value="Chromo-like_dom_sf"/>
</dbReference>
<evidence type="ECO:0000313" key="4">
    <source>
        <dbReference type="EMBL" id="KAK9774680.1"/>
    </source>
</evidence>
<evidence type="ECO:0000256" key="1">
    <source>
        <dbReference type="ARBA" id="ARBA00011353"/>
    </source>
</evidence>
<comment type="caution">
    <text evidence="4">The sequence shown here is derived from an EMBL/GenBank/DDBJ whole genome shotgun (WGS) entry which is preliminary data.</text>
</comment>
<feature type="compositionally biased region" description="Polar residues" evidence="2">
    <location>
        <begin position="135"/>
        <end position="149"/>
    </location>
</feature>
<organism evidence="4 5">
    <name type="scientific">Seiridium cardinale</name>
    <dbReference type="NCBI Taxonomy" id="138064"/>
    <lineage>
        <taxon>Eukaryota</taxon>
        <taxon>Fungi</taxon>
        <taxon>Dikarya</taxon>
        <taxon>Ascomycota</taxon>
        <taxon>Pezizomycotina</taxon>
        <taxon>Sordariomycetes</taxon>
        <taxon>Xylariomycetidae</taxon>
        <taxon>Amphisphaeriales</taxon>
        <taxon>Sporocadaceae</taxon>
        <taxon>Seiridium</taxon>
    </lineage>
</organism>
<comment type="subunit">
    <text evidence="1">Component of the NuA4 histone acetyltransferase complex.</text>
</comment>
<dbReference type="Pfam" id="PF00385">
    <property type="entry name" value="Chromo"/>
    <property type="match status" value="1"/>
</dbReference>
<accession>A0ABR2XLX2</accession>
<sequence>MHKNSNRIRKSSSRRYPIEVVLPSRQKRYAGGLGPALAPLRIALKNDSTAYITGKEIEPTWTRDGGLKLQLYYIVQWTDLPAAAVLIEAHRILDYVSPRTLEDYEYKLSLERDAQEEEYRRSLEEAKRTPATLKGFQSTDTSIPGTPTVGQKKPGRPKKAGRRIKKGTKSHAADVFASPSSTSAKTSGPSLSTPQKSLDVVADELAIDDDLDEEDGDGDGAIIQQPYDADDIVHHSPLPRSRSAHILDITPRGSSSLPNSDLQLQQKTGQAVSAGGFTPAACSAGKWPSPERPDPPADSPYSHVVPKSVTKSSRKRKRQEPDEPQPMAEEPRWKVKRVEGDEILEVQGEMQRCFRVRWEGDWPPDQNPTWEPEANLSRNLVREYLKKKAARVKKSGMGATKAKKRPVVPLVRKYSSVAEAFEGGVEDEALEPTPLDFRDDMEAEERLLVEERERTAEPIRHSSQRKDLNFAGLRSYVGLHSNGNGYGHGQTSPNPNL</sequence>
<dbReference type="SMART" id="SM00298">
    <property type="entry name" value="CHROMO"/>
    <property type="match status" value="1"/>
</dbReference>
<dbReference type="Proteomes" id="UP001465668">
    <property type="component" value="Unassembled WGS sequence"/>
</dbReference>
<dbReference type="InterPro" id="IPR000953">
    <property type="entry name" value="Chromo/chromo_shadow_dom"/>
</dbReference>
<dbReference type="SUPFAM" id="SSF54160">
    <property type="entry name" value="Chromo domain-like"/>
    <property type="match status" value="1"/>
</dbReference>
<dbReference type="Gene3D" id="2.40.50.40">
    <property type="match status" value="1"/>
</dbReference>
<dbReference type="InterPro" id="IPR023780">
    <property type="entry name" value="Chromo_domain"/>
</dbReference>
<evidence type="ECO:0000256" key="2">
    <source>
        <dbReference type="SAM" id="MobiDB-lite"/>
    </source>
</evidence>
<evidence type="ECO:0000259" key="3">
    <source>
        <dbReference type="SMART" id="SM00298"/>
    </source>
</evidence>
<feature type="compositionally biased region" description="Basic and acidic residues" evidence="2">
    <location>
        <begin position="119"/>
        <end position="128"/>
    </location>
</feature>
<feature type="region of interest" description="Disordered" evidence="2">
    <location>
        <begin position="249"/>
        <end position="335"/>
    </location>
</feature>
<feature type="compositionally biased region" description="Polar residues" evidence="2">
    <location>
        <begin position="178"/>
        <end position="196"/>
    </location>
</feature>
<dbReference type="CDD" id="cd00024">
    <property type="entry name" value="CD_CSD"/>
    <property type="match status" value="1"/>
</dbReference>
<evidence type="ECO:0000313" key="5">
    <source>
        <dbReference type="Proteomes" id="UP001465668"/>
    </source>
</evidence>
<protein>
    <recommendedName>
        <fullName evidence="3">Chromo domain-containing protein</fullName>
    </recommendedName>
</protein>
<proteinExistence type="predicted"/>
<feature type="region of interest" description="Disordered" evidence="2">
    <location>
        <begin position="119"/>
        <end position="197"/>
    </location>
</feature>
<reference evidence="4 5" key="1">
    <citation type="submission" date="2024-02" db="EMBL/GenBank/DDBJ databases">
        <title>First draft genome assembly of two strains of Seiridium cardinale.</title>
        <authorList>
            <person name="Emiliani G."/>
            <person name="Scali E."/>
        </authorList>
    </citation>
    <scope>NUCLEOTIDE SEQUENCE [LARGE SCALE GENOMIC DNA]</scope>
    <source>
        <strain evidence="4 5">BM-138-000479</strain>
    </source>
</reference>
<feature type="compositionally biased region" description="Basic residues" evidence="2">
    <location>
        <begin position="153"/>
        <end position="169"/>
    </location>
</feature>
<dbReference type="EMBL" id="JARVKM010000040">
    <property type="protein sequence ID" value="KAK9774680.1"/>
    <property type="molecule type" value="Genomic_DNA"/>
</dbReference>
<feature type="domain" description="Chromo" evidence="3">
    <location>
        <begin position="336"/>
        <end position="389"/>
    </location>
</feature>
<name>A0ABR2XLX2_9PEZI</name>
<gene>
    <name evidence="4" type="ORF">SCAR479_08765</name>
</gene>
<keyword evidence="5" id="KW-1185">Reference proteome</keyword>